<gene>
    <name evidence="1" type="ORF">SO3561_03850</name>
</gene>
<protein>
    <recommendedName>
        <fullName evidence="3">DUF1795 domain-containing protein</fullName>
    </recommendedName>
</protein>
<dbReference type="RefSeq" id="WP_067367116.1">
    <property type="nucleotide sequence ID" value="NZ_BDQI01000007.1"/>
</dbReference>
<sequence length="169" mass="17902">MPTTLPVPIEFELPEGWHAAPPDEAGAPGAAFVALHPHPDAGFTANITIDGEFRPDAAALPEIAQESVERLRQTAMSVEITGRREIGSAEAPGLTQTLAVSAVVGGLLRDLVQSQVYLSMLDVADPRKRSVIRLVLTATASQHPTVLDDFRDFVRTVRPDTDTGAGAAS</sequence>
<evidence type="ECO:0000313" key="2">
    <source>
        <dbReference type="Proteomes" id="UP000217446"/>
    </source>
</evidence>
<dbReference type="Gene3D" id="3.40.1000.10">
    <property type="entry name" value="Mog1/PsbP, alpha/beta/alpha sandwich"/>
    <property type="match status" value="1"/>
</dbReference>
<comment type="caution">
    <text evidence="1">The sequence shown here is derived from an EMBL/GenBank/DDBJ whole genome shotgun (WGS) entry which is preliminary data.</text>
</comment>
<evidence type="ECO:0000313" key="1">
    <source>
        <dbReference type="EMBL" id="GAX52339.1"/>
    </source>
</evidence>
<name>A0A250VE07_STROL</name>
<proteinExistence type="predicted"/>
<organism evidence="1 2">
    <name type="scientific">Streptomyces olivochromogenes</name>
    <dbReference type="NCBI Taxonomy" id="1963"/>
    <lineage>
        <taxon>Bacteria</taxon>
        <taxon>Bacillati</taxon>
        <taxon>Actinomycetota</taxon>
        <taxon>Actinomycetes</taxon>
        <taxon>Kitasatosporales</taxon>
        <taxon>Streptomycetaceae</taxon>
        <taxon>Streptomyces</taxon>
    </lineage>
</organism>
<evidence type="ECO:0008006" key="3">
    <source>
        <dbReference type="Google" id="ProtNLM"/>
    </source>
</evidence>
<dbReference type="EMBL" id="BDQI01000007">
    <property type="protein sequence ID" value="GAX52339.1"/>
    <property type="molecule type" value="Genomic_DNA"/>
</dbReference>
<dbReference type="STRING" id="1963.AQJ27_13850"/>
<dbReference type="Proteomes" id="UP000217446">
    <property type="component" value="Unassembled WGS sequence"/>
</dbReference>
<reference evidence="2" key="1">
    <citation type="submission" date="2017-05" db="EMBL/GenBank/DDBJ databases">
        <title>Streptomyces olivochromogenes NBRC 3561 whole genome shotgun sequence.</title>
        <authorList>
            <person name="Dohra H."/>
            <person name="Kodani S."/>
        </authorList>
    </citation>
    <scope>NUCLEOTIDE SEQUENCE [LARGE SCALE GENOMIC DNA]</scope>
    <source>
        <strain evidence="2">NBRC 3561</strain>
    </source>
</reference>
<accession>A0A250VE07</accession>
<dbReference type="AlphaFoldDB" id="A0A250VE07"/>
<keyword evidence="2" id="KW-1185">Reference proteome</keyword>